<dbReference type="EMBL" id="KN833698">
    <property type="protein sequence ID" value="KIK27028.1"/>
    <property type="molecule type" value="Genomic_DNA"/>
</dbReference>
<name>A0A0D0A4V0_9AGAM</name>
<evidence type="ECO:0000313" key="2">
    <source>
        <dbReference type="Proteomes" id="UP000054018"/>
    </source>
</evidence>
<reference evidence="1 2" key="1">
    <citation type="submission" date="2014-04" db="EMBL/GenBank/DDBJ databases">
        <authorList>
            <consortium name="DOE Joint Genome Institute"/>
            <person name="Kuo A."/>
            <person name="Kohler A."/>
            <person name="Costa M.D."/>
            <person name="Nagy L.G."/>
            <person name="Floudas D."/>
            <person name="Copeland A."/>
            <person name="Barry K.W."/>
            <person name="Cichocki N."/>
            <person name="Veneault-Fourrey C."/>
            <person name="LaButti K."/>
            <person name="Lindquist E.A."/>
            <person name="Lipzen A."/>
            <person name="Lundell T."/>
            <person name="Morin E."/>
            <person name="Murat C."/>
            <person name="Sun H."/>
            <person name="Tunlid A."/>
            <person name="Henrissat B."/>
            <person name="Grigoriev I.V."/>
            <person name="Hibbett D.S."/>
            <person name="Martin F."/>
            <person name="Nordberg H.P."/>
            <person name="Cantor M.N."/>
            <person name="Hua S.X."/>
        </authorList>
    </citation>
    <scope>NUCLEOTIDE SEQUENCE [LARGE SCALE GENOMIC DNA]</scope>
    <source>
        <strain evidence="1 2">441</strain>
    </source>
</reference>
<sequence>GSVRLTALSIEDTALFADLFSHLTSADQIPAFLLAFQDLREGRYARLKLRTMQTRISERYQMASNKRNGIVPCASVTHEA</sequence>
<dbReference type="HOGENOM" id="CLU_2596654_0_0_1"/>
<dbReference type="AlphaFoldDB" id="A0A0D0A4V0"/>
<evidence type="ECO:0000313" key="1">
    <source>
        <dbReference type="EMBL" id="KIK27028.1"/>
    </source>
</evidence>
<protein>
    <submittedName>
        <fullName evidence="1">Uncharacterized protein</fullName>
    </submittedName>
</protein>
<dbReference type="OrthoDB" id="420606at2759"/>
<gene>
    <name evidence="1" type="ORF">PISMIDRAFT_93767</name>
</gene>
<proteinExistence type="predicted"/>
<feature type="non-terminal residue" evidence="1">
    <location>
        <position position="1"/>
    </location>
</feature>
<keyword evidence="2" id="KW-1185">Reference proteome</keyword>
<reference evidence="2" key="2">
    <citation type="submission" date="2015-01" db="EMBL/GenBank/DDBJ databases">
        <title>Evolutionary Origins and Diversification of the Mycorrhizal Mutualists.</title>
        <authorList>
            <consortium name="DOE Joint Genome Institute"/>
            <consortium name="Mycorrhizal Genomics Consortium"/>
            <person name="Kohler A."/>
            <person name="Kuo A."/>
            <person name="Nagy L.G."/>
            <person name="Floudas D."/>
            <person name="Copeland A."/>
            <person name="Barry K.W."/>
            <person name="Cichocki N."/>
            <person name="Veneault-Fourrey C."/>
            <person name="LaButti K."/>
            <person name="Lindquist E.A."/>
            <person name="Lipzen A."/>
            <person name="Lundell T."/>
            <person name="Morin E."/>
            <person name="Murat C."/>
            <person name="Riley R."/>
            <person name="Ohm R."/>
            <person name="Sun H."/>
            <person name="Tunlid A."/>
            <person name="Henrissat B."/>
            <person name="Grigoriev I.V."/>
            <person name="Hibbett D.S."/>
            <person name="Martin F."/>
        </authorList>
    </citation>
    <scope>NUCLEOTIDE SEQUENCE [LARGE SCALE GENOMIC DNA]</scope>
    <source>
        <strain evidence="2">441</strain>
    </source>
</reference>
<dbReference type="Proteomes" id="UP000054018">
    <property type="component" value="Unassembled WGS sequence"/>
</dbReference>
<organism evidence="1 2">
    <name type="scientific">Pisolithus microcarpus 441</name>
    <dbReference type="NCBI Taxonomy" id="765257"/>
    <lineage>
        <taxon>Eukaryota</taxon>
        <taxon>Fungi</taxon>
        <taxon>Dikarya</taxon>
        <taxon>Basidiomycota</taxon>
        <taxon>Agaricomycotina</taxon>
        <taxon>Agaricomycetes</taxon>
        <taxon>Agaricomycetidae</taxon>
        <taxon>Boletales</taxon>
        <taxon>Sclerodermatineae</taxon>
        <taxon>Pisolithaceae</taxon>
        <taxon>Pisolithus</taxon>
    </lineage>
</organism>
<accession>A0A0D0A4V0</accession>